<dbReference type="Proteomes" id="UP000318416">
    <property type="component" value="Unassembled WGS sequence"/>
</dbReference>
<dbReference type="AlphaFoldDB" id="A0A561EPF8"/>
<name>A0A561EPF8_9ACTN</name>
<gene>
    <name evidence="5" type="ORF">FB465_2496</name>
</gene>
<evidence type="ECO:0000256" key="3">
    <source>
        <dbReference type="SAM" id="SignalP"/>
    </source>
</evidence>
<keyword evidence="6" id="KW-1185">Reference proteome</keyword>
<comment type="caution">
    <text evidence="5">The sequence shown here is derived from an EMBL/GenBank/DDBJ whole genome shotgun (WGS) entry which is preliminary data.</text>
</comment>
<protein>
    <submittedName>
        <fullName evidence="5">Amino acid/amide ABC transporter substrate-binding protein (HAAT family)</fullName>
    </submittedName>
</protein>
<feature type="signal peptide" evidence="3">
    <location>
        <begin position="1"/>
        <end position="44"/>
    </location>
</feature>
<dbReference type="OrthoDB" id="9794229at2"/>
<dbReference type="CDD" id="cd06328">
    <property type="entry name" value="PBP1_SBP-like"/>
    <property type="match status" value="1"/>
</dbReference>
<comment type="similarity">
    <text evidence="1">Belongs to the leucine-binding protein family.</text>
</comment>
<dbReference type="InterPro" id="IPR051010">
    <property type="entry name" value="BCAA_transport"/>
</dbReference>
<dbReference type="PANTHER" id="PTHR30483:SF6">
    <property type="entry name" value="PERIPLASMIC BINDING PROTEIN OF ABC TRANSPORTER FOR NATURAL AMINO ACIDS"/>
    <property type="match status" value="1"/>
</dbReference>
<sequence>MSSSTTRARPATRVGRRAVRTGHRMPAIAVIAACGLLAVGCAKAGTAGTTAADGASGTKSPVKVGLVYSKTGPLAAYGRQYLEGFKAGLDYATKGTGAVDGHKIEIAEQDDAGDPAKAVSGAKDLIGKGYRILAGSTASGVALQVAPIAAQNKVLFISGPAAADKVTGLNKYTFRSGRQSYQDIRTAASFIGDAKGRKVTVLAQDSAFGQANVAAVKAVLGAQGATVDAVLAPPSATDLTPFASQAKAAKPDLLFVAWAGETASALWTSLSQQDVFASTKVVTGLDLAASYPLFGPAAEKISFLNHYFGGAAGTVVEKAMADSVTKAGAKPDIFTPDGFTAAQLVVHAIEANGGSADDTAALVRALEGWSFDGVKGRLTVRAEDHALLQPMFQVKLTGSGAAARPTVEKTLSADQVAPPIAAIAG</sequence>
<dbReference type="InterPro" id="IPR028082">
    <property type="entry name" value="Peripla_BP_I"/>
</dbReference>
<evidence type="ECO:0000259" key="4">
    <source>
        <dbReference type="Pfam" id="PF13458"/>
    </source>
</evidence>
<dbReference type="PANTHER" id="PTHR30483">
    <property type="entry name" value="LEUCINE-SPECIFIC-BINDING PROTEIN"/>
    <property type="match status" value="1"/>
</dbReference>
<accession>A0A561EPF8</accession>
<evidence type="ECO:0000256" key="1">
    <source>
        <dbReference type="ARBA" id="ARBA00010062"/>
    </source>
</evidence>
<organism evidence="5 6">
    <name type="scientific">Kitasatospora atroaurantiaca</name>
    <dbReference type="NCBI Taxonomy" id="285545"/>
    <lineage>
        <taxon>Bacteria</taxon>
        <taxon>Bacillati</taxon>
        <taxon>Actinomycetota</taxon>
        <taxon>Actinomycetes</taxon>
        <taxon>Kitasatosporales</taxon>
        <taxon>Streptomycetaceae</taxon>
        <taxon>Kitasatospora</taxon>
    </lineage>
</organism>
<reference evidence="5 6" key="1">
    <citation type="submission" date="2019-06" db="EMBL/GenBank/DDBJ databases">
        <title>Sequencing the genomes of 1000 actinobacteria strains.</title>
        <authorList>
            <person name="Klenk H.-P."/>
        </authorList>
    </citation>
    <scope>NUCLEOTIDE SEQUENCE [LARGE SCALE GENOMIC DNA]</scope>
    <source>
        <strain evidence="5 6">DSM 41649</strain>
    </source>
</reference>
<dbReference type="Pfam" id="PF13458">
    <property type="entry name" value="Peripla_BP_6"/>
    <property type="match status" value="1"/>
</dbReference>
<dbReference type="SUPFAM" id="SSF53822">
    <property type="entry name" value="Periplasmic binding protein-like I"/>
    <property type="match status" value="1"/>
</dbReference>
<feature type="chain" id="PRO_5022203502" evidence="3">
    <location>
        <begin position="45"/>
        <end position="425"/>
    </location>
</feature>
<evidence type="ECO:0000256" key="2">
    <source>
        <dbReference type="ARBA" id="ARBA00022729"/>
    </source>
</evidence>
<evidence type="ECO:0000313" key="6">
    <source>
        <dbReference type="Proteomes" id="UP000318416"/>
    </source>
</evidence>
<dbReference type="Gene3D" id="3.40.50.2300">
    <property type="match status" value="2"/>
</dbReference>
<evidence type="ECO:0000313" key="5">
    <source>
        <dbReference type="EMBL" id="TWE17469.1"/>
    </source>
</evidence>
<dbReference type="InterPro" id="IPR028081">
    <property type="entry name" value="Leu-bd"/>
</dbReference>
<dbReference type="EMBL" id="VIVR01000001">
    <property type="protein sequence ID" value="TWE17469.1"/>
    <property type="molecule type" value="Genomic_DNA"/>
</dbReference>
<keyword evidence="2 3" id="KW-0732">Signal</keyword>
<proteinExistence type="inferred from homology"/>
<feature type="domain" description="Leucine-binding protein" evidence="4">
    <location>
        <begin position="61"/>
        <end position="399"/>
    </location>
</feature>